<dbReference type="Proteomes" id="UP000241818">
    <property type="component" value="Unassembled WGS sequence"/>
</dbReference>
<protein>
    <submittedName>
        <fullName evidence="3">Uncharacterized protein</fullName>
    </submittedName>
</protein>
<feature type="chain" id="PRO_5015531313" evidence="2">
    <location>
        <begin position="23"/>
        <end position="142"/>
    </location>
</feature>
<dbReference type="GeneID" id="36573563"/>
<dbReference type="AlphaFoldDB" id="A0A2T3BFV3"/>
<reference evidence="3 4" key="1">
    <citation type="journal article" date="2018" name="New Phytol.">
        <title>Comparative genomics and transcriptomics depict ericoid mycorrhizal fungi as versatile saprotrophs and plant mutualists.</title>
        <authorList>
            <person name="Martino E."/>
            <person name="Morin E."/>
            <person name="Grelet G.A."/>
            <person name="Kuo A."/>
            <person name="Kohler A."/>
            <person name="Daghino S."/>
            <person name="Barry K.W."/>
            <person name="Cichocki N."/>
            <person name="Clum A."/>
            <person name="Dockter R.B."/>
            <person name="Hainaut M."/>
            <person name="Kuo R.C."/>
            <person name="LaButti K."/>
            <person name="Lindahl B.D."/>
            <person name="Lindquist E.A."/>
            <person name="Lipzen A."/>
            <person name="Khouja H.R."/>
            <person name="Magnuson J."/>
            <person name="Murat C."/>
            <person name="Ohm R.A."/>
            <person name="Singer S.W."/>
            <person name="Spatafora J.W."/>
            <person name="Wang M."/>
            <person name="Veneault-Fourrey C."/>
            <person name="Henrissat B."/>
            <person name="Grigoriev I.V."/>
            <person name="Martin F.M."/>
            <person name="Perotto S."/>
        </authorList>
    </citation>
    <scope>NUCLEOTIDE SEQUENCE [LARGE SCALE GENOMIC DNA]</scope>
    <source>
        <strain evidence="3 4">ATCC 22711</strain>
    </source>
</reference>
<evidence type="ECO:0000256" key="2">
    <source>
        <dbReference type="SAM" id="SignalP"/>
    </source>
</evidence>
<feature type="signal peptide" evidence="2">
    <location>
        <begin position="1"/>
        <end position="22"/>
    </location>
</feature>
<dbReference type="InParanoid" id="A0A2T3BFV3"/>
<proteinExistence type="predicted"/>
<evidence type="ECO:0000256" key="1">
    <source>
        <dbReference type="SAM" id="MobiDB-lite"/>
    </source>
</evidence>
<organism evidence="3 4">
    <name type="scientific">Amorphotheca resinae ATCC 22711</name>
    <dbReference type="NCBI Taxonomy" id="857342"/>
    <lineage>
        <taxon>Eukaryota</taxon>
        <taxon>Fungi</taxon>
        <taxon>Dikarya</taxon>
        <taxon>Ascomycota</taxon>
        <taxon>Pezizomycotina</taxon>
        <taxon>Leotiomycetes</taxon>
        <taxon>Helotiales</taxon>
        <taxon>Amorphothecaceae</taxon>
        <taxon>Amorphotheca</taxon>
    </lineage>
</organism>
<name>A0A2T3BFV3_AMORE</name>
<evidence type="ECO:0000313" key="3">
    <source>
        <dbReference type="EMBL" id="PSS28254.1"/>
    </source>
</evidence>
<sequence>MTTDPELCALFALLSLVQRLSSLRTPEYQGTRRRHSPRGCPPRRAMCSTGRGLVALAGETSDAREGHVDEVDHPGEQRRDSRVDGQHRFPPPPDDDDRGGSWETRLRLRRAVTACGQRAFPGAAVGKRQAIEYSNSPARAAL</sequence>
<accession>A0A2T3BFV3</accession>
<evidence type="ECO:0000313" key="4">
    <source>
        <dbReference type="Proteomes" id="UP000241818"/>
    </source>
</evidence>
<dbReference type="RefSeq" id="XP_024725779.1">
    <property type="nucleotide sequence ID" value="XM_024865482.1"/>
</dbReference>
<feature type="region of interest" description="Disordered" evidence="1">
    <location>
        <begin position="26"/>
        <end position="103"/>
    </location>
</feature>
<keyword evidence="2" id="KW-0732">Signal</keyword>
<keyword evidence="4" id="KW-1185">Reference proteome</keyword>
<feature type="compositionally biased region" description="Basic and acidic residues" evidence="1">
    <location>
        <begin position="61"/>
        <end position="87"/>
    </location>
</feature>
<gene>
    <name evidence="3" type="ORF">M430DRAFT_269648</name>
</gene>
<dbReference type="EMBL" id="KZ679006">
    <property type="protein sequence ID" value="PSS28254.1"/>
    <property type="molecule type" value="Genomic_DNA"/>
</dbReference>